<accession>A0A448XG62</accession>
<feature type="region of interest" description="Disordered" evidence="1">
    <location>
        <begin position="158"/>
        <end position="207"/>
    </location>
</feature>
<dbReference type="AlphaFoldDB" id="A0A448XG62"/>
<dbReference type="Proteomes" id="UP000784294">
    <property type="component" value="Unassembled WGS sequence"/>
</dbReference>
<evidence type="ECO:0000256" key="1">
    <source>
        <dbReference type="SAM" id="MobiDB-lite"/>
    </source>
</evidence>
<dbReference type="EMBL" id="CAAALY010250424">
    <property type="protein sequence ID" value="VEL35696.1"/>
    <property type="molecule type" value="Genomic_DNA"/>
</dbReference>
<protein>
    <submittedName>
        <fullName evidence="2">Uncharacterized protein</fullName>
    </submittedName>
</protein>
<sequence length="348" mass="38639">MHPHTRTSSAPAPFRNTVSPSRTPTFRRRFNNQRCRRLLHSSAAKMNSCTNLYGYSNQVNSYAPDKAIGEKQKHYAHCQAGSAAQGWNATLRNGMSIVADQDDRVDQASTAASGILEQNDAGQDGCQCQEEKRKKKVEADGDEWVFFSDEEAYRRVAYSSPAQPAQSHKHQLEYDDPQCHTQNGPSGRDLEDRANARSSEHTAPFKSDEKVARLTQRIGSLVQQVKHQPLTTVPTLSAANSAKSASNQLANFLAGRVDKLAQMCHTERQHKLRCRAIIQMVPPVRRRLSPPYLYAGPIVHVSQGRALSSDNAYFPNDAGVGIVACHLWIEAKISQMMRVSELLPVTFG</sequence>
<keyword evidence="3" id="KW-1185">Reference proteome</keyword>
<evidence type="ECO:0000313" key="2">
    <source>
        <dbReference type="EMBL" id="VEL35696.1"/>
    </source>
</evidence>
<comment type="caution">
    <text evidence="2">The sequence shown here is derived from an EMBL/GenBank/DDBJ whole genome shotgun (WGS) entry which is preliminary data.</text>
</comment>
<proteinExistence type="predicted"/>
<organism evidence="2 3">
    <name type="scientific">Protopolystoma xenopodis</name>
    <dbReference type="NCBI Taxonomy" id="117903"/>
    <lineage>
        <taxon>Eukaryota</taxon>
        <taxon>Metazoa</taxon>
        <taxon>Spiralia</taxon>
        <taxon>Lophotrochozoa</taxon>
        <taxon>Platyhelminthes</taxon>
        <taxon>Monogenea</taxon>
        <taxon>Polyopisthocotylea</taxon>
        <taxon>Polystomatidea</taxon>
        <taxon>Polystomatidae</taxon>
        <taxon>Protopolystoma</taxon>
    </lineage>
</organism>
<feature type="compositionally biased region" description="Polar residues" evidence="1">
    <location>
        <begin position="1"/>
        <end position="24"/>
    </location>
</feature>
<reference evidence="2" key="1">
    <citation type="submission" date="2018-11" db="EMBL/GenBank/DDBJ databases">
        <authorList>
            <consortium name="Pathogen Informatics"/>
        </authorList>
    </citation>
    <scope>NUCLEOTIDE SEQUENCE</scope>
</reference>
<evidence type="ECO:0000313" key="3">
    <source>
        <dbReference type="Proteomes" id="UP000784294"/>
    </source>
</evidence>
<feature type="region of interest" description="Disordered" evidence="1">
    <location>
        <begin position="1"/>
        <end position="27"/>
    </location>
</feature>
<feature type="compositionally biased region" description="Basic and acidic residues" evidence="1">
    <location>
        <begin position="188"/>
        <end position="200"/>
    </location>
</feature>
<gene>
    <name evidence="2" type="ORF">PXEA_LOCUS29136</name>
</gene>
<name>A0A448XG62_9PLAT</name>